<dbReference type="GO" id="GO:0005840">
    <property type="term" value="C:ribosome"/>
    <property type="evidence" value="ECO:0007669"/>
    <property type="project" value="UniProtKB-KW"/>
</dbReference>
<protein>
    <recommendedName>
        <fullName evidence="11">Histone-binding protein RBBP4-like N-terminal domain-containing protein</fullName>
    </recommendedName>
</protein>
<evidence type="ECO:0000256" key="4">
    <source>
        <dbReference type="ARBA" id="ARBA00022490"/>
    </source>
</evidence>
<dbReference type="InterPro" id="IPR015943">
    <property type="entry name" value="WD40/YVTN_repeat-like_dom_sf"/>
</dbReference>
<evidence type="ECO:0000256" key="2">
    <source>
        <dbReference type="ARBA" id="ARBA00008080"/>
    </source>
</evidence>
<evidence type="ECO:0000256" key="10">
    <source>
        <dbReference type="SAM" id="MobiDB-lite"/>
    </source>
</evidence>
<feature type="region of interest" description="Disordered" evidence="10">
    <location>
        <begin position="247"/>
        <end position="271"/>
    </location>
</feature>
<evidence type="ECO:0000313" key="12">
    <source>
        <dbReference type="EMBL" id="WMV53822.1"/>
    </source>
</evidence>
<evidence type="ECO:0000256" key="9">
    <source>
        <dbReference type="PROSITE-ProRule" id="PRU00221"/>
    </source>
</evidence>
<keyword evidence="8" id="KW-0687">Ribonucleoprotein</keyword>
<dbReference type="InterPro" id="IPR001680">
    <property type="entry name" value="WD40_rpt"/>
</dbReference>
<dbReference type="InterPro" id="IPR001892">
    <property type="entry name" value="Ribosomal_uS13"/>
</dbReference>
<keyword evidence="13" id="KW-1185">Reference proteome</keyword>
<dbReference type="HAMAP" id="MF_01315">
    <property type="entry name" value="Ribosomal_uS13"/>
    <property type="match status" value="1"/>
</dbReference>
<evidence type="ECO:0000256" key="5">
    <source>
        <dbReference type="ARBA" id="ARBA00022574"/>
    </source>
</evidence>
<feature type="repeat" description="WD" evidence="9">
    <location>
        <begin position="491"/>
        <end position="539"/>
    </location>
</feature>
<dbReference type="InterPro" id="IPR010979">
    <property type="entry name" value="Ribosomal_uS13-like_H2TH"/>
</dbReference>
<keyword evidence="5 9" id="KW-0853">WD repeat</keyword>
<comment type="similarity">
    <text evidence="3">Belongs to the WD repeat RBAP46/RBAP48/MSI1 family.</text>
</comment>
<evidence type="ECO:0000256" key="6">
    <source>
        <dbReference type="ARBA" id="ARBA00022737"/>
    </source>
</evidence>
<dbReference type="Pfam" id="PF12265">
    <property type="entry name" value="CAF1C_H4-bd"/>
    <property type="match status" value="1"/>
</dbReference>
<evidence type="ECO:0000256" key="7">
    <source>
        <dbReference type="ARBA" id="ARBA00022980"/>
    </source>
</evidence>
<dbReference type="InterPro" id="IPR022052">
    <property type="entry name" value="Histone-bd_RBBP4-like_N"/>
</dbReference>
<dbReference type="InterPro" id="IPR051972">
    <property type="entry name" value="Glutamate-rich_WD_repeat"/>
</dbReference>
<dbReference type="InterPro" id="IPR027437">
    <property type="entry name" value="Rbsml_uS13_C"/>
</dbReference>
<dbReference type="GO" id="GO:0005730">
    <property type="term" value="C:nucleolus"/>
    <property type="evidence" value="ECO:0007669"/>
    <property type="project" value="TreeGrafter"/>
</dbReference>
<dbReference type="GO" id="GO:0005737">
    <property type="term" value="C:cytoplasm"/>
    <property type="evidence" value="ECO:0007669"/>
    <property type="project" value="UniProtKB-SubCell"/>
</dbReference>
<keyword evidence="4" id="KW-0963">Cytoplasm</keyword>
<dbReference type="Proteomes" id="UP001234989">
    <property type="component" value="Chromosome 11"/>
</dbReference>
<dbReference type="PROSITE" id="PS50294">
    <property type="entry name" value="WD_REPEATS_REGION"/>
    <property type="match status" value="1"/>
</dbReference>
<dbReference type="FunFam" id="1.10.8.50:FF:000002">
    <property type="entry name" value="40S ribosomal protein S18"/>
    <property type="match status" value="1"/>
</dbReference>
<dbReference type="PROSITE" id="PS50159">
    <property type="entry name" value="RIBOSOMAL_S13_2"/>
    <property type="match status" value="1"/>
</dbReference>
<dbReference type="PROSITE" id="PS50082">
    <property type="entry name" value="WD_REPEATS_2"/>
    <property type="match status" value="2"/>
</dbReference>
<evidence type="ECO:0000256" key="1">
    <source>
        <dbReference type="ARBA" id="ARBA00004496"/>
    </source>
</evidence>
<dbReference type="SMART" id="SM00320">
    <property type="entry name" value="WD40"/>
    <property type="match status" value="5"/>
</dbReference>
<dbReference type="Gene3D" id="2.130.10.10">
    <property type="entry name" value="YVTN repeat-like/Quinoprotein amine dehydrogenase"/>
    <property type="match status" value="1"/>
</dbReference>
<dbReference type="EMBL" id="CP133622">
    <property type="protein sequence ID" value="WMV53822.1"/>
    <property type="molecule type" value="Genomic_DNA"/>
</dbReference>
<dbReference type="Pfam" id="PF00400">
    <property type="entry name" value="WD40"/>
    <property type="match status" value="3"/>
</dbReference>
<feature type="domain" description="Histone-binding protein RBBP4-like N-terminal" evidence="11">
    <location>
        <begin position="175"/>
        <end position="241"/>
    </location>
</feature>
<dbReference type="PANTHER" id="PTHR45903">
    <property type="entry name" value="GLUTAMATE-RICH WD REPEAT-CONTAINING PROTEIN 1"/>
    <property type="match status" value="1"/>
</dbReference>
<evidence type="ECO:0000256" key="8">
    <source>
        <dbReference type="ARBA" id="ARBA00023274"/>
    </source>
</evidence>
<comment type="similarity">
    <text evidence="2">Belongs to the universal ribosomal protein uS13 family.</text>
</comment>
<dbReference type="GO" id="GO:0003735">
    <property type="term" value="F:structural constituent of ribosome"/>
    <property type="evidence" value="ECO:0007669"/>
    <property type="project" value="InterPro"/>
</dbReference>
<organism evidence="12 13">
    <name type="scientific">Solanum verrucosum</name>
    <dbReference type="NCBI Taxonomy" id="315347"/>
    <lineage>
        <taxon>Eukaryota</taxon>
        <taxon>Viridiplantae</taxon>
        <taxon>Streptophyta</taxon>
        <taxon>Embryophyta</taxon>
        <taxon>Tracheophyta</taxon>
        <taxon>Spermatophyta</taxon>
        <taxon>Magnoliopsida</taxon>
        <taxon>eudicotyledons</taxon>
        <taxon>Gunneridae</taxon>
        <taxon>Pentapetalae</taxon>
        <taxon>asterids</taxon>
        <taxon>lamiids</taxon>
        <taxon>Solanales</taxon>
        <taxon>Solanaceae</taxon>
        <taxon>Solanoideae</taxon>
        <taxon>Solaneae</taxon>
        <taxon>Solanum</taxon>
    </lineage>
</organism>
<name>A0AAF0ZVB0_SOLVR</name>
<dbReference type="AlphaFoldDB" id="A0AAF0ZVB0"/>
<dbReference type="InterPro" id="IPR018269">
    <property type="entry name" value="Ribosomal_uS13_CS"/>
</dbReference>
<feature type="compositionally biased region" description="Acidic residues" evidence="10">
    <location>
        <begin position="253"/>
        <end position="271"/>
    </location>
</feature>
<keyword evidence="6" id="KW-0677">Repeat</keyword>
<gene>
    <name evidence="12" type="ORF">MTR67_047207</name>
</gene>
<dbReference type="Gene3D" id="4.10.910.10">
    <property type="entry name" value="30s ribosomal protein s13, domain 2"/>
    <property type="match status" value="1"/>
</dbReference>
<dbReference type="GO" id="GO:0006412">
    <property type="term" value="P:translation"/>
    <property type="evidence" value="ECO:0007669"/>
    <property type="project" value="InterPro"/>
</dbReference>
<feature type="region of interest" description="Disordered" evidence="10">
    <location>
        <begin position="137"/>
        <end position="157"/>
    </location>
</feature>
<evidence type="ECO:0000256" key="3">
    <source>
        <dbReference type="ARBA" id="ARBA00009341"/>
    </source>
</evidence>
<dbReference type="GO" id="GO:1990904">
    <property type="term" value="C:ribonucleoprotein complex"/>
    <property type="evidence" value="ECO:0007669"/>
    <property type="project" value="UniProtKB-KW"/>
</dbReference>
<dbReference type="InterPro" id="IPR036322">
    <property type="entry name" value="WD40_repeat_dom_sf"/>
</dbReference>
<dbReference type="Pfam" id="PF00416">
    <property type="entry name" value="Ribosomal_S13"/>
    <property type="match status" value="1"/>
</dbReference>
<dbReference type="PANTHER" id="PTHR45903:SF1">
    <property type="entry name" value="GLUTAMATE-RICH WD REPEAT-CONTAINING PROTEIN 1"/>
    <property type="match status" value="1"/>
</dbReference>
<evidence type="ECO:0000313" key="13">
    <source>
        <dbReference type="Proteomes" id="UP001234989"/>
    </source>
</evidence>
<dbReference type="GO" id="GO:0003723">
    <property type="term" value="F:RNA binding"/>
    <property type="evidence" value="ECO:0007669"/>
    <property type="project" value="InterPro"/>
</dbReference>
<evidence type="ECO:0000259" key="11">
    <source>
        <dbReference type="Pfam" id="PF12265"/>
    </source>
</evidence>
<dbReference type="SUPFAM" id="SSF46946">
    <property type="entry name" value="S13-like H2TH domain"/>
    <property type="match status" value="1"/>
</dbReference>
<dbReference type="FunFam" id="4.10.910.10:FF:000002">
    <property type="entry name" value="40S ribosomal protein S18"/>
    <property type="match status" value="1"/>
</dbReference>
<feature type="repeat" description="WD" evidence="9">
    <location>
        <begin position="396"/>
        <end position="438"/>
    </location>
</feature>
<proteinExistence type="inferred from homology"/>
<dbReference type="Gene3D" id="1.10.8.50">
    <property type="match status" value="1"/>
</dbReference>
<reference evidence="12" key="1">
    <citation type="submission" date="2023-08" db="EMBL/GenBank/DDBJ databases">
        <title>A de novo genome assembly of Solanum verrucosum Schlechtendal, a Mexican diploid species geographically isolated from the other diploid A-genome species in potato relatives.</title>
        <authorList>
            <person name="Hosaka K."/>
        </authorList>
    </citation>
    <scope>NUCLEOTIDE SEQUENCE</scope>
    <source>
        <tissue evidence="12">Young leaves</tissue>
    </source>
</reference>
<keyword evidence="7" id="KW-0689">Ribosomal protein</keyword>
<comment type="subcellular location">
    <subcellularLocation>
        <location evidence="1">Cytoplasm</location>
    </subcellularLocation>
</comment>
<dbReference type="PROSITE" id="PS00646">
    <property type="entry name" value="RIBOSOMAL_S13_1"/>
    <property type="match status" value="1"/>
</dbReference>
<dbReference type="GO" id="GO:0042254">
    <property type="term" value="P:ribosome biogenesis"/>
    <property type="evidence" value="ECO:0007669"/>
    <property type="project" value="TreeGrafter"/>
</dbReference>
<accession>A0AAF0ZVB0</accession>
<dbReference type="SUPFAM" id="SSF50978">
    <property type="entry name" value="WD40 repeat-like"/>
    <property type="match status" value="1"/>
</dbReference>
<sequence length="606" mass="67592">MSLVANEEFQHILRVQNTNVDGKQKIMFAMTSIKGIGRRFANIACKKADIDMNKRAGELTAAELDSLMVVVANPRQFKIPDWFLNRQKDYKDGKFSQVTSNALDMKLRDDLERLKKIRNHRGLRHYWGLRVRGQHTKTTGRRGKTVGKGEGSSDSVPSLAAKVWQPGVDELEEGEELQCDPSAYNSLHAFHIGWPCMSFDVVRDSLGLVRTEFPHTVYCVAGTQAEKSSWNSIGIFKLSNISGKRRDLVPSDENSDMDSESSDSDEEEEEAVLQLRKVSHEGCVNRIRAMAQNPNIVASWADTGHVQVWDFSSHLKALADSESHGASAVSNQSPLVKFGGHKDKGYAIDWSPLEPGRLLSELPGTCCWWEVTGDCKNCIYLWEPTSGTWNIDANPFIGHTASVEDLQWSPIDPFRFGSCSVDGTIALWDIRERNSPSATIKTHKADVNVISWNKLASNMLASGGDDGTFCVHDIRFVKEGRDTTVDLVAYFEYHKHPITSIEWSPPHAASREASSIVAVSSSDNQLTIWDLSLERDEEEEAEFKAQMKEQVNAPTDLPPQLLFVDQGQKDLKELHWHPQIPGMVISTAADGFNVLMPSNIENALPA</sequence>